<dbReference type="OrthoDB" id="103534at2157"/>
<keyword evidence="3" id="KW-1185">Reference proteome</keyword>
<protein>
    <recommendedName>
        <fullName evidence="1">DUF7508 domain-containing protein</fullName>
    </recommendedName>
</protein>
<dbReference type="Pfam" id="PF24348">
    <property type="entry name" value="DUF7508"/>
    <property type="match status" value="1"/>
</dbReference>
<reference evidence="2 3" key="1">
    <citation type="submission" date="2018-06" db="EMBL/GenBank/DDBJ databases">
        <title>Halonotius sp. F13-13 a new haloarchaeeon isolated from a solar saltern from Isla Cristina, Huelva, Spain.</title>
        <authorList>
            <person name="Duran-Viseras A."/>
            <person name="Sanchez-Porro C."/>
            <person name="Ventosa A."/>
        </authorList>
    </citation>
    <scope>NUCLEOTIDE SEQUENCE [LARGE SCALE GENOMIC DNA]</scope>
    <source>
        <strain evidence="2 3">CECT 7525</strain>
    </source>
</reference>
<evidence type="ECO:0000259" key="1">
    <source>
        <dbReference type="Pfam" id="PF24348"/>
    </source>
</evidence>
<dbReference type="AlphaFoldDB" id="A0A3A6PYT6"/>
<name>A0A3A6PYT6_9EURY</name>
<dbReference type="EMBL" id="QMDW01000011">
    <property type="protein sequence ID" value="RJX49305.1"/>
    <property type="molecule type" value="Genomic_DNA"/>
</dbReference>
<accession>A0A3A6PYT6</accession>
<sequence>MSLRKQWRELDRSLVPQVPDRYALYELGDAAGTTIGFGIGPLPDELRELLAYGEGTEFHYTTDTADVGDPGQIRWELANNKPHAEQLLAEQLDS</sequence>
<gene>
    <name evidence="2" type="ORF">DP106_08875</name>
</gene>
<evidence type="ECO:0000313" key="3">
    <source>
        <dbReference type="Proteomes" id="UP000281564"/>
    </source>
</evidence>
<comment type="caution">
    <text evidence="2">The sequence shown here is derived from an EMBL/GenBank/DDBJ whole genome shotgun (WGS) entry which is preliminary data.</text>
</comment>
<evidence type="ECO:0000313" key="2">
    <source>
        <dbReference type="EMBL" id="RJX49305.1"/>
    </source>
</evidence>
<proteinExistence type="predicted"/>
<organism evidence="2 3">
    <name type="scientific">Halonotius pteroides</name>
    <dbReference type="NCBI Taxonomy" id="268735"/>
    <lineage>
        <taxon>Archaea</taxon>
        <taxon>Methanobacteriati</taxon>
        <taxon>Methanobacteriota</taxon>
        <taxon>Stenosarchaea group</taxon>
        <taxon>Halobacteria</taxon>
        <taxon>Halobacteriales</taxon>
        <taxon>Haloferacaceae</taxon>
        <taxon>Halonotius</taxon>
    </lineage>
</organism>
<dbReference type="Proteomes" id="UP000281564">
    <property type="component" value="Unassembled WGS sequence"/>
</dbReference>
<dbReference type="InterPro" id="IPR055930">
    <property type="entry name" value="DUF7508"/>
</dbReference>
<feature type="domain" description="DUF7508" evidence="1">
    <location>
        <begin position="1"/>
        <end position="92"/>
    </location>
</feature>
<dbReference type="RefSeq" id="WP_120084784.1">
    <property type="nucleotide sequence ID" value="NZ_QMDW01000011.1"/>
</dbReference>